<reference evidence="5" key="1">
    <citation type="journal article" date="2014" name="Int. J. Syst. Evol. Microbiol.">
        <title>Complete genome sequence of Corynebacterium casei LMG S-19264T (=DSM 44701T), isolated from a smear-ripened cheese.</title>
        <authorList>
            <consortium name="US DOE Joint Genome Institute (JGI-PGF)"/>
            <person name="Walter F."/>
            <person name="Albersmeier A."/>
            <person name="Kalinowski J."/>
            <person name="Ruckert C."/>
        </authorList>
    </citation>
    <scope>NUCLEOTIDE SEQUENCE</scope>
    <source>
        <strain evidence="5">JCM 3090</strain>
    </source>
</reference>
<evidence type="ECO:0000256" key="2">
    <source>
        <dbReference type="ARBA" id="ARBA00023125"/>
    </source>
</evidence>
<dbReference type="PANTHER" id="PTHR44846">
    <property type="entry name" value="MANNOSYL-D-GLYCERATE TRANSPORT/METABOLISM SYSTEM REPRESSOR MNGR-RELATED"/>
    <property type="match status" value="1"/>
</dbReference>
<reference evidence="5" key="2">
    <citation type="submission" date="2020-09" db="EMBL/GenBank/DDBJ databases">
        <authorList>
            <person name="Sun Q."/>
            <person name="Ohkuma M."/>
        </authorList>
    </citation>
    <scope>NUCLEOTIDE SEQUENCE</scope>
    <source>
        <strain evidence="5">JCM 3090</strain>
    </source>
</reference>
<dbReference type="Proteomes" id="UP000649739">
    <property type="component" value="Unassembled WGS sequence"/>
</dbReference>
<keyword evidence="6" id="KW-1185">Reference proteome</keyword>
<dbReference type="RefSeq" id="WP_229784371.1">
    <property type="nucleotide sequence ID" value="NZ_BMQB01000015.1"/>
</dbReference>
<dbReference type="Pfam" id="PF00392">
    <property type="entry name" value="GntR"/>
    <property type="match status" value="1"/>
</dbReference>
<keyword evidence="2" id="KW-0238">DNA-binding</keyword>
<evidence type="ECO:0000256" key="1">
    <source>
        <dbReference type="ARBA" id="ARBA00023015"/>
    </source>
</evidence>
<dbReference type="SMART" id="SM00866">
    <property type="entry name" value="UTRA"/>
    <property type="match status" value="1"/>
</dbReference>
<dbReference type="InterPro" id="IPR036388">
    <property type="entry name" value="WH-like_DNA-bd_sf"/>
</dbReference>
<dbReference type="Gene3D" id="3.40.1410.10">
    <property type="entry name" value="Chorismate lyase-like"/>
    <property type="match status" value="1"/>
</dbReference>
<dbReference type="PANTHER" id="PTHR44846:SF17">
    <property type="entry name" value="GNTR-FAMILY TRANSCRIPTIONAL REGULATOR"/>
    <property type="match status" value="1"/>
</dbReference>
<dbReference type="InterPro" id="IPR011663">
    <property type="entry name" value="UTRA"/>
</dbReference>
<evidence type="ECO:0000313" key="6">
    <source>
        <dbReference type="Proteomes" id="UP000649739"/>
    </source>
</evidence>
<dbReference type="SUPFAM" id="SSF46785">
    <property type="entry name" value="Winged helix' DNA-binding domain"/>
    <property type="match status" value="1"/>
</dbReference>
<dbReference type="Gene3D" id="1.10.10.10">
    <property type="entry name" value="Winged helix-like DNA-binding domain superfamily/Winged helix DNA-binding domain"/>
    <property type="match status" value="1"/>
</dbReference>
<feature type="domain" description="HTH gntR-type" evidence="4">
    <location>
        <begin position="10"/>
        <end position="78"/>
    </location>
</feature>
<organism evidence="5 6">
    <name type="scientific">Pilimelia anulata</name>
    <dbReference type="NCBI Taxonomy" id="53371"/>
    <lineage>
        <taxon>Bacteria</taxon>
        <taxon>Bacillati</taxon>
        <taxon>Actinomycetota</taxon>
        <taxon>Actinomycetes</taxon>
        <taxon>Micromonosporales</taxon>
        <taxon>Micromonosporaceae</taxon>
        <taxon>Pilimelia</taxon>
    </lineage>
</organism>
<sequence length="261" mass="28766">MEPTINRARGPVYQQIADALRARITSGELAPGQQIPTEGELAQSWGVARQTVVKGIDVLVAEGLVERRRPIGAFVRARQSMTYRPQAESEAEGHPLSPEMDRFSRDIAADGRTPSQTIEVSLVPAAPDVASRLQVDEGTVVVVRRRVRSINGEPVNINDSYYPLDVAQDSDAMTPTDIVRGINKVIAERGYPQVRAIDEIYVRMPTPEQAARLQLTPGTPVAVHYVTGYTAKGRPVRCAVNVLPGDQHVIVLERPFERTWE</sequence>
<dbReference type="Pfam" id="PF07702">
    <property type="entry name" value="UTRA"/>
    <property type="match status" value="1"/>
</dbReference>
<name>A0A8J3BFL8_9ACTN</name>
<dbReference type="GO" id="GO:0003677">
    <property type="term" value="F:DNA binding"/>
    <property type="evidence" value="ECO:0007669"/>
    <property type="project" value="UniProtKB-KW"/>
</dbReference>
<dbReference type="GO" id="GO:0045892">
    <property type="term" value="P:negative regulation of DNA-templated transcription"/>
    <property type="evidence" value="ECO:0007669"/>
    <property type="project" value="TreeGrafter"/>
</dbReference>
<dbReference type="InterPro" id="IPR000524">
    <property type="entry name" value="Tscrpt_reg_HTH_GntR"/>
</dbReference>
<dbReference type="PRINTS" id="PR00035">
    <property type="entry name" value="HTHGNTR"/>
</dbReference>
<keyword evidence="1" id="KW-0805">Transcription regulation</keyword>
<keyword evidence="3" id="KW-0804">Transcription</keyword>
<evidence type="ECO:0000259" key="4">
    <source>
        <dbReference type="PROSITE" id="PS50949"/>
    </source>
</evidence>
<evidence type="ECO:0000313" key="5">
    <source>
        <dbReference type="EMBL" id="GGK10673.1"/>
    </source>
</evidence>
<dbReference type="InterPro" id="IPR050679">
    <property type="entry name" value="Bact_HTH_transcr_reg"/>
</dbReference>
<accession>A0A8J3BFL8</accession>
<dbReference type="InterPro" id="IPR028978">
    <property type="entry name" value="Chorismate_lyase_/UTRA_dom_sf"/>
</dbReference>
<protein>
    <submittedName>
        <fullName evidence="5">Transcriptional regulator</fullName>
    </submittedName>
</protein>
<dbReference type="AlphaFoldDB" id="A0A8J3BFL8"/>
<dbReference type="GO" id="GO:0003700">
    <property type="term" value="F:DNA-binding transcription factor activity"/>
    <property type="evidence" value="ECO:0007669"/>
    <property type="project" value="InterPro"/>
</dbReference>
<proteinExistence type="predicted"/>
<evidence type="ECO:0000256" key="3">
    <source>
        <dbReference type="ARBA" id="ARBA00023163"/>
    </source>
</evidence>
<gene>
    <name evidence="5" type="ORF">GCM10010123_45850</name>
</gene>
<dbReference type="SMART" id="SM00345">
    <property type="entry name" value="HTH_GNTR"/>
    <property type="match status" value="1"/>
</dbReference>
<dbReference type="SUPFAM" id="SSF64288">
    <property type="entry name" value="Chorismate lyase-like"/>
    <property type="match status" value="1"/>
</dbReference>
<dbReference type="CDD" id="cd07377">
    <property type="entry name" value="WHTH_GntR"/>
    <property type="match status" value="1"/>
</dbReference>
<dbReference type="InterPro" id="IPR036390">
    <property type="entry name" value="WH_DNA-bd_sf"/>
</dbReference>
<comment type="caution">
    <text evidence="5">The sequence shown here is derived from an EMBL/GenBank/DDBJ whole genome shotgun (WGS) entry which is preliminary data.</text>
</comment>
<dbReference type="EMBL" id="BMQB01000015">
    <property type="protein sequence ID" value="GGK10673.1"/>
    <property type="molecule type" value="Genomic_DNA"/>
</dbReference>
<dbReference type="PROSITE" id="PS50949">
    <property type="entry name" value="HTH_GNTR"/>
    <property type="match status" value="1"/>
</dbReference>